<keyword evidence="4 7" id="KW-1133">Transmembrane helix</keyword>
<dbReference type="Pfam" id="PF02687">
    <property type="entry name" value="FtsX"/>
    <property type="match status" value="1"/>
</dbReference>
<keyword evidence="5 7" id="KW-0472">Membrane</keyword>
<sequence length="409" mass="44512">MEILKETIRSLRSNKMRTFLSMLGIIIGVMAVITVVAVGEGATNQIKSQISSLGSNMIFVQRGYYGGQGGAAVKIERNPFSLEDADKINEMAPSVKNAVSLLGSSFLVQGGKNNSYFTVYGASEIFFDLLSVDLISGRNVSYEDYKNAENNVVVGYNIASKLFPGENPIGKTIYMIQPGKNFTRKVAFEIIGLMEKSGSIGFFDVDNMILMNDKLSDARLFQSNGRTSIIVAQAKSEETAKLAIKEIDHYMYEKFGNDKTYEIMSQDAMLETVGQVTNIMKFVLISIAAISLLVGGIGIMNIMLVSVTERTKEIGIKMAIGATRKRILSEFLVESVLITFIAGIIGVLFGWGLSQIITIFGQGIGLVAEMTLEAIIVSFSVSAGVGLFFGIYPANKASKLSPIEALRYE</sequence>
<name>A0AA45C4V9_9BACT</name>
<organism evidence="10 11">
    <name type="scientific">Oceanotoga teriensis</name>
    <dbReference type="NCBI Taxonomy" id="515440"/>
    <lineage>
        <taxon>Bacteria</taxon>
        <taxon>Thermotogati</taxon>
        <taxon>Thermotogota</taxon>
        <taxon>Thermotogae</taxon>
        <taxon>Petrotogales</taxon>
        <taxon>Petrotogaceae</taxon>
        <taxon>Oceanotoga</taxon>
    </lineage>
</organism>
<dbReference type="GO" id="GO:0005886">
    <property type="term" value="C:plasma membrane"/>
    <property type="evidence" value="ECO:0007669"/>
    <property type="project" value="UniProtKB-SubCell"/>
</dbReference>
<evidence type="ECO:0000259" key="8">
    <source>
        <dbReference type="Pfam" id="PF02687"/>
    </source>
</evidence>
<comment type="subcellular location">
    <subcellularLocation>
        <location evidence="1">Cell membrane</location>
        <topology evidence="1">Multi-pass membrane protein</topology>
    </subcellularLocation>
</comment>
<feature type="transmembrane region" description="Helical" evidence="7">
    <location>
        <begin position="371"/>
        <end position="392"/>
    </location>
</feature>
<evidence type="ECO:0000256" key="5">
    <source>
        <dbReference type="ARBA" id="ARBA00023136"/>
    </source>
</evidence>
<proteinExistence type="inferred from homology"/>
<dbReference type="InterPro" id="IPR003838">
    <property type="entry name" value="ABC3_permease_C"/>
</dbReference>
<dbReference type="InterPro" id="IPR050250">
    <property type="entry name" value="Macrolide_Exporter_MacB"/>
</dbReference>
<evidence type="ECO:0000259" key="9">
    <source>
        <dbReference type="Pfam" id="PF12704"/>
    </source>
</evidence>
<evidence type="ECO:0000313" key="11">
    <source>
        <dbReference type="Proteomes" id="UP000245921"/>
    </source>
</evidence>
<evidence type="ECO:0000256" key="4">
    <source>
        <dbReference type="ARBA" id="ARBA00022989"/>
    </source>
</evidence>
<feature type="domain" description="ABC3 transporter permease C-terminal" evidence="8">
    <location>
        <begin position="286"/>
        <end position="402"/>
    </location>
</feature>
<evidence type="ECO:0000256" key="1">
    <source>
        <dbReference type="ARBA" id="ARBA00004651"/>
    </source>
</evidence>
<dbReference type="RefSeq" id="WP_109606296.1">
    <property type="nucleotide sequence ID" value="NZ_QGGI01000024.1"/>
</dbReference>
<reference evidence="10 11" key="1">
    <citation type="submission" date="2018-05" db="EMBL/GenBank/DDBJ databases">
        <title>Genomic Encyclopedia of Type Strains, Phase IV (KMG-IV): sequencing the most valuable type-strain genomes for metagenomic binning, comparative biology and taxonomic classification.</title>
        <authorList>
            <person name="Goeker M."/>
        </authorList>
    </citation>
    <scope>NUCLEOTIDE SEQUENCE [LARGE SCALE GENOMIC DNA]</scope>
    <source>
        <strain evidence="10 11">DSM 24906</strain>
    </source>
</reference>
<dbReference type="AlphaFoldDB" id="A0AA45C4V9"/>
<evidence type="ECO:0000256" key="3">
    <source>
        <dbReference type="ARBA" id="ARBA00022692"/>
    </source>
</evidence>
<evidence type="ECO:0000313" key="10">
    <source>
        <dbReference type="EMBL" id="PWJ87408.1"/>
    </source>
</evidence>
<dbReference type="Proteomes" id="UP000245921">
    <property type="component" value="Unassembled WGS sequence"/>
</dbReference>
<comment type="similarity">
    <text evidence="6">Belongs to the ABC-4 integral membrane protein family.</text>
</comment>
<protein>
    <submittedName>
        <fullName evidence="10">ABC transport system permease protein</fullName>
    </submittedName>
</protein>
<dbReference type="Pfam" id="PF12704">
    <property type="entry name" value="MacB_PCD"/>
    <property type="match status" value="1"/>
</dbReference>
<feature type="transmembrane region" description="Helical" evidence="7">
    <location>
        <begin position="20"/>
        <end position="39"/>
    </location>
</feature>
<keyword evidence="3 7" id="KW-0812">Transmembrane</keyword>
<dbReference type="GO" id="GO:0022857">
    <property type="term" value="F:transmembrane transporter activity"/>
    <property type="evidence" value="ECO:0007669"/>
    <property type="project" value="TreeGrafter"/>
</dbReference>
<dbReference type="PANTHER" id="PTHR30572:SF4">
    <property type="entry name" value="ABC TRANSPORTER PERMEASE YTRF"/>
    <property type="match status" value="1"/>
</dbReference>
<evidence type="ECO:0000256" key="6">
    <source>
        <dbReference type="ARBA" id="ARBA00038076"/>
    </source>
</evidence>
<keyword evidence="11" id="KW-1185">Reference proteome</keyword>
<keyword evidence="2" id="KW-1003">Cell membrane</keyword>
<feature type="transmembrane region" description="Helical" evidence="7">
    <location>
        <begin position="327"/>
        <end position="351"/>
    </location>
</feature>
<gene>
    <name evidence="10" type="ORF">C7380_12419</name>
</gene>
<dbReference type="EMBL" id="QGGI01000024">
    <property type="protein sequence ID" value="PWJ87408.1"/>
    <property type="molecule type" value="Genomic_DNA"/>
</dbReference>
<dbReference type="InterPro" id="IPR025857">
    <property type="entry name" value="MacB_PCD"/>
</dbReference>
<feature type="transmembrane region" description="Helical" evidence="7">
    <location>
        <begin position="282"/>
        <end position="307"/>
    </location>
</feature>
<feature type="domain" description="MacB-like periplasmic core" evidence="9">
    <location>
        <begin position="18"/>
        <end position="249"/>
    </location>
</feature>
<dbReference type="PANTHER" id="PTHR30572">
    <property type="entry name" value="MEMBRANE COMPONENT OF TRANSPORTER-RELATED"/>
    <property type="match status" value="1"/>
</dbReference>
<evidence type="ECO:0000256" key="2">
    <source>
        <dbReference type="ARBA" id="ARBA00022475"/>
    </source>
</evidence>
<comment type="caution">
    <text evidence="10">The sequence shown here is derived from an EMBL/GenBank/DDBJ whole genome shotgun (WGS) entry which is preliminary data.</text>
</comment>
<accession>A0AA45C4V9</accession>
<evidence type="ECO:0000256" key="7">
    <source>
        <dbReference type="SAM" id="Phobius"/>
    </source>
</evidence>